<feature type="transmembrane region" description="Helical" evidence="1">
    <location>
        <begin position="204"/>
        <end position="225"/>
    </location>
</feature>
<keyword evidence="1" id="KW-1133">Transmembrane helix</keyword>
<name>A0A5K7SAP8_9BACT</name>
<keyword evidence="1" id="KW-0812">Transmembrane</keyword>
<protein>
    <submittedName>
        <fullName evidence="2">Uncharacterized protein</fullName>
    </submittedName>
</protein>
<feature type="transmembrane region" description="Helical" evidence="1">
    <location>
        <begin position="103"/>
        <end position="129"/>
    </location>
</feature>
<evidence type="ECO:0000313" key="3">
    <source>
        <dbReference type="Proteomes" id="UP001193389"/>
    </source>
</evidence>
<feature type="transmembrane region" description="Helical" evidence="1">
    <location>
        <begin position="378"/>
        <end position="401"/>
    </location>
</feature>
<dbReference type="AlphaFoldDB" id="A0A5K7SAP8"/>
<dbReference type="KEGG" id="anf:AQPE_2698"/>
<proteinExistence type="predicted"/>
<keyword evidence="3" id="KW-1185">Reference proteome</keyword>
<evidence type="ECO:0000256" key="1">
    <source>
        <dbReference type="SAM" id="Phobius"/>
    </source>
</evidence>
<dbReference type="EMBL" id="AP018694">
    <property type="protein sequence ID" value="BBE18536.1"/>
    <property type="molecule type" value="Genomic_DNA"/>
</dbReference>
<dbReference type="InterPro" id="IPR043742">
    <property type="entry name" value="DUF5687"/>
</dbReference>
<feature type="transmembrane region" description="Helical" evidence="1">
    <location>
        <begin position="454"/>
        <end position="473"/>
    </location>
</feature>
<organism evidence="2 3">
    <name type="scientific">Aquipluma nitroreducens</name>
    <dbReference type="NCBI Taxonomy" id="2010828"/>
    <lineage>
        <taxon>Bacteria</taxon>
        <taxon>Pseudomonadati</taxon>
        <taxon>Bacteroidota</taxon>
        <taxon>Bacteroidia</taxon>
        <taxon>Marinilabiliales</taxon>
        <taxon>Prolixibacteraceae</taxon>
        <taxon>Aquipluma</taxon>
    </lineage>
</organism>
<feature type="transmembrane region" description="Helical" evidence="1">
    <location>
        <begin position="27"/>
        <end position="52"/>
    </location>
</feature>
<reference evidence="2" key="1">
    <citation type="journal article" date="2020" name="Int. J. Syst. Evol. Microbiol.">
        <title>Aquipluma nitroreducens gen. nov. sp. nov., a novel facultatively anaerobic bacterium isolated from a freshwater lake.</title>
        <authorList>
            <person name="Watanabe M."/>
            <person name="Kojima H."/>
            <person name="Fukui M."/>
        </authorList>
    </citation>
    <scope>NUCLEOTIDE SEQUENCE</scope>
    <source>
        <strain evidence="2">MeG22</strain>
    </source>
</reference>
<gene>
    <name evidence="2" type="ORF">AQPE_2698</name>
</gene>
<accession>A0A5K7SAP8</accession>
<feature type="transmembrane region" description="Helical" evidence="1">
    <location>
        <begin position="173"/>
        <end position="192"/>
    </location>
</feature>
<feature type="transmembrane region" description="Helical" evidence="1">
    <location>
        <begin position="279"/>
        <end position="295"/>
    </location>
</feature>
<dbReference type="RefSeq" id="WP_318346863.1">
    <property type="nucleotide sequence ID" value="NZ_AP018694.1"/>
</dbReference>
<sequence length="491" mass="56274">MNQNLFSLAWRETVRSAYWGKSLATSIALGFLALYFSANFLILGLFIPKILAESFPNDEPVSKFNSIVLAYFAIDLIVRQLMQKLPTVSFKPLLLQSIRRKTIAKYLLTRSLLNFFNVLPFFLLVPVTIKLVAGTHSVMATAAWFLSLFILIFSNHFLAIYLKWRFNEAEYGFFILLGALAGLFAINHFGIVDLSGGMGKLLDLILIYPAISILFILLPVLFYFLNVRFLLSRMFVNLISGKQKEEKISDYSWLDRLGENGRFIALELKLIWRNKRPRSVAMMTLIMLFYGLLVYKDQHGQPPPEFIFILGGIILVGMFSISYGQFFPAWHSNYFSMLMCQRLTMKQFLKSFYMLVTVISVTCYFLTLPYALMYPKIIYTHLAMLLYNLGVNIPVMFWVGMYSKKRLDLSQSSAMNYQGVSATQWLGALPLMLGPISLFYLFKLALGTVGGYAALGTLGFIGILFHSVIINFFSKQYRKQKHQLIRNYKNS</sequence>
<feature type="transmembrane region" description="Helical" evidence="1">
    <location>
        <begin position="351"/>
        <end position="372"/>
    </location>
</feature>
<dbReference type="Pfam" id="PF18940">
    <property type="entry name" value="DUF5687"/>
    <property type="match status" value="1"/>
</dbReference>
<feature type="transmembrane region" description="Helical" evidence="1">
    <location>
        <begin position="422"/>
        <end position="442"/>
    </location>
</feature>
<keyword evidence="1" id="KW-0472">Membrane</keyword>
<feature type="transmembrane region" description="Helical" evidence="1">
    <location>
        <begin position="141"/>
        <end position="161"/>
    </location>
</feature>
<evidence type="ECO:0000313" key="2">
    <source>
        <dbReference type="EMBL" id="BBE18536.1"/>
    </source>
</evidence>
<feature type="transmembrane region" description="Helical" evidence="1">
    <location>
        <begin position="307"/>
        <end position="330"/>
    </location>
</feature>
<dbReference type="Proteomes" id="UP001193389">
    <property type="component" value="Chromosome"/>
</dbReference>